<accession>G0U9L9</accession>
<feature type="transmembrane region" description="Helical" evidence="1">
    <location>
        <begin position="35"/>
        <end position="56"/>
    </location>
</feature>
<organism evidence="2">
    <name type="scientific">Trypanosoma vivax (strain Y486)</name>
    <dbReference type="NCBI Taxonomy" id="1055687"/>
    <lineage>
        <taxon>Eukaryota</taxon>
        <taxon>Discoba</taxon>
        <taxon>Euglenozoa</taxon>
        <taxon>Kinetoplastea</taxon>
        <taxon>Metakinetoplastina</taxon>
        <taxon>Trypanosomatida</taxon>
        <taxon>Trypanosomatidae</taxon>
        <taxon>Trypanosoma</taxon>
        <taxon>Duttonella</taxon>
    </lineage>
</organism>
<keyword evidence="1" id="KW-0812">Transmembrane</keyword>
<dbReference type="VEuPathDB" id="TriTrypDB:TvY486_1117900"/>
<evidence type="ECO:0000256" key="1">
    <source>
        <dbReference type="SAM" id="Phobius"/>
    </source>
</evidence>
<dbReference type="AlphaFoldDB" id="G0U9L9"/>
<protein>
    <submittedName>
        <fullName evidence="2">Uncharacterized protein</fullName>
    </submittedName>
</protein>
<reference evidence="2" key="1">
    <citation type="journal article" date="2012" name="Proc. Natl. Acad. Sci. U.S.A.">
        <title>Antigenic diversity is generated by distinct evolutionary mechanisms in African trypanosome species.</title>
        <authorList>
            <person name="Jackson A.P."/>
            <person name="Berry A."/>
            <person name="Aslett M."/>
            <person name="Allison H.C."/>
            <person name="Burton P."/>
            <person name="Vavrova-Anderson J."/>
            <person name="Brown R."/>
            <person name="Browne H."/>
            <person name="Corton N."/>
            <person name="Hauser H."/>
            <person name="Gamble J."/>
            <person name="Gilderthorp R."/>
            <person name="Marcello L."/>
            <person name="McQuillan J."/>
            <person name="Otto T.D."/>
            <person name="Quail M.A."/>
            <person name="Sanders M.J."/>
            <person name="van Tonder A."/>
            <person name="Ginger M.L."/>
            <person name="Field M.C."/>
            <person name="Barry J.D."/>
            <person name="Hertz-Fowler C."/>
            <person name="Berriman M."/>
        </authorList>
    </citation>
    <scope>NUCLEOTIDE SEQUENCE</scope>
    <source>
        <strain evidence="2">Y486</strain>
    </source>
</reference>
<evidence type="ECO:0000313" key="2">
    <source>
        <dbReference type="EMBL" id="CCC54305.1"/>
    </source>
</evidence>
<dbReference type="EMBL" id="HE573027">
    <property type="protein sequence ID" value="CCC54305.1"/>
    <property type="molecule type" value="Genomic_DNA"/>
</dbReference>
<keyword evidence="1" id="KW-0472">Membrane</keyword>
<name>G0U9L9_TRYVY</name>
<proteinExistence type="predicted"/>
<sequence length="117" mass="13060">MRRATLESRPTVCSVDAAPKTVRHGGQKKMKIPPLSIHVLPESIFVFGFLCFGCTVNDSNHTLFSYLLVPVSLLLTVLWSHWVKTHYSHPAPPLVLPVPIAQRSFITAIAECIQQQQ</sequence>
<gene>
    <name evidence="2" type="ORF">TVY486_1117900</name>
</gene>
<feature type="transmembrane region" description="Helical" evidence="1">
    <location>
        <begin position="63"/>
        <end position="82"/>
    </location>
</feature>
<keyword evidence="1" id="KW-1133">Transmembrane helix</keyword>